<dbReference type="GeneID" id="63784883"/>
<evidence type="ECO:0000313" key="9">
    <source>
        <dbReference type="Proteomes" id="UP000193685"/>
    </source>
</evidence>
<dbReference type="Gene3D" id="3.90.1180.10">
    <property type="entry name" value="Ribosomal protein L13"/>
    <property type="match status" value="1"/>
</dbReference>
<accession>A0A1Y2FIM5</accession>
<dbReference type="GO" id="GO:0006412">
    <property type="term" value="P:translation"/>
    <property type="evidence" value="ECO:0007669"/>
    <property type="project" value="InterPro"/>
</dbReference>
<dbReference type="PANTHER" id="PTHR11545">
    <property type="entry name" value="RIBOSOMAL PROTEIN L13"/>
    <property type="match status" value="1"/>
</dbReference>
<dbReference type="PIRSF" id="PIRSF002181">
    <property type="entry name" value="Ribosomal_L13"/>
    <property type="match status" value="1"/>
</dbReference>
<evidence type="ECO:0000256" key="1">
    <source>
        <dbReference type="ARBA" id="ARBA00004173"/>
    </source>
</evidence>
<dbReference type="Proteomes" id="UP000193685">
    <property type="component" value="Unassembled WGS sequence"/>
</dbReference>
<dbReference type="GO" id="GO:0005762">
    <property type="term" value="C:mitochondrial large ribosomal subunit"/>
    <property type="evidence" value="ECO:0007669"/>
    <property type="project" value="TreeGrafter"/>
</dbReference>
<dbReference type="GO" id="GO:0017148">
    <property type="term" value="P:negative regulation of translation"/>
    <property type="evidence" value="ECO:0007669"/>
    <property type="project" value="TreeGrafter"/>
</dbReference>
<sequence>MSVRIGNTRLAYARLWHHVDVRDRTLGRLATSIATTLMGKHKPIYHPATDCGDYVVATNCAALHTTGNKLDQHLYYRHSTKPGHLKTATMREVMEKKGGGEVLRRAVSAMLPKNRLRDVRLERLKVFEGEGHAYKRNIIKRY</sequence>
<dbReference type="FunFam" id="3.90.1180.10:FF:000007">
    <property type="entry name" value="50S ribosomal protein L13"/>
    <property type="match status" value="1"/>
</dbReference>
<dbReference type="OMA" id="HKPIYTP"/>
<dbReference type="GO" id="GO:0003729">
    <property type="term" value="F:mRNA binding"/>
    <property type="evidence" value="ECO:0007669"/>
    <property type="project" value="TreeGrafter"/>
</dbReference>
<reference evidence="8 9" key="1">
    <citation type="submission" date="2016-07" db="EMBL/GenBank/DDBJ databases">
        <title>Pervasive Adenine N6-methylation of Active Genes in Fungi.</title>
        <authorList>
            <consortium name="DOE Joint Genome Institute"/>
            <person name="Mondo S.J."/>
            <person name="Dannebaum R.O."/>
            <person name="Kuo R.C."/>
            <person name="Labutti K."/>
            <person name="Haridas S."/>
            <person name="Kuo A."/>
            <person name="Salamov A."/>
            <person name="Ahrendt S.R."/>
            <person name="Lipzen A."/>
            <person name="Sullivan W."/>
            <person name="Andreopoulos W.B."/>
            <person name="Clum A."/>
            <person name="Lindquist E."/>
            <person name="Daum C."/>
            <person name="Ramamoorthy G.K."/>
            <person name="Gryganskyi A."/>
            <person name="Culley D."/>
            <person name="Magnuson J.K."/>
            <person name="James T.Y."/>
            <person name="O'Malley M.A."/>
            <person name="Stajich J.E."/>
            <person name="Spatafora J.W."/>
            <person name="Visel A."/>
            <person name="Grigoriev I.V."/>
        </authorList>
    </citation>
    <scope>NUCLEOTIDE SEQUENCE [LARGE SCALE GENOMIC DNA]</scope>
    <source>
        <strain evidence="8 9">12-1054</strain>
    </source>
</reference>
<dbReference type="AlphaFoldDB" id="A0A1Y2FIM5"/>
<evidence type="ECO:0000313" key="8">
    <source>
        <dbReference type="EMBL" id="ORY83788.1"/>
    </source>
</evidence>
<dbReference type="InterPro" id="IPR005822">
    <property type="entry name" value="Ribosomal_uL13"/>
</dbReference>
<dbReference type="GO" id="GO:0003735">
    <property type="term" value="F:structural constituent of ribosome"/>
    <property type="evidence" value="ECO:0007669"/>
    <property type="project" value="InterPro"/>
</dbReference>
<evidence type="ECO:0000256" key="2">
    <source>
        <dbReference type="ARBA" id="ARBA00006227"/>
    </source>
</evidence>
<dbReference type="HAMAP" id="MF_01366">
    <property type="entry name" value="Ribosomal_uL13"/>
    <property type="match status" value="1"/>
</dbReference>
<dbReference type="InterPro" id="IPR036899">
    <property type="entry name" value="Ribosomal_uL13_sf"/>
</dbReference>
<dbReference type="STRING" id="56484.A0A1Y2FIM5"/>
<evidence type="ECO:0000256" key="5">
    <source>
        <dbReference type="ARBA" id="ARBA00023274"/>
    </source>
</evidence>
<dbReference type="InterPro" id="IPR005823">
    <property type="entry name" value="Ribosomal_uL13_bac-type"/>
</dbReference>
<comment type="function">
    <text evidence="6">Component of the mitochondrial ribosome (mitoribosome), a dedicated translation machinery responsible for the synthesis of mitochondrial genome-encoded proteins, including at least some of the essential transmembrane subunits of the mitochondrial respiratory chain. The mitoribosomes are attached to the mitochondrial inner membrane and translation products are cotranslationally integrated into the membrane.</text>
</comment>
<comment type="similarity">
    <text evidence="2">Belongs to the universal ribosomal protein uL13 family.</text>
</comment>
<keyword evidence="5" id="KW-0687">Ribonucleoprotein</keyword>
<gene>
    <name evidence="8" type="ORF">BCR37DRAFT_366694</name>
</gene>
<protein>
    <recommendedName>
        <fullName evidence="7">Large ribosomal subunit protein uL13m</fullName>
    </recommendedName>
</protein>
<comment type="caution">
    <text evidence="8">The sequence shown here is derived from an EMBL/GenBank/DDBJ whole genome shotgun (WGS) entry which is preliminary data.</text>
</comment>
<dbReference type="PANTHER" id="PTHR11545:SF2">
    <property type="entry name" value="LARGE RIBOSOMAL SUBUNIT PROTEIN UL13M"/>
    <property type="match status" value="1"/>
</dbReference>
<organism evidence="8 9">
    <name type="scientific">Protomyces lactucae-debilis</name>
    <dbReference type="NCBI Taxonomy" id="2754530"/>
    <lineage>
        <taxon>Eukaryota</taxon>
        <taxon>Fungi</taxon>
        <taxon>Dikarya</taxon>
        <taxon>Ascomycota</taxon>
        <taxon>Taphrinomycotina</taxon>
        <taxon>Taphrinomycetes</taxon>
        <taxon>Taphrinales</taxon>
        <taxon>Protomycetaceae</taxon>
        <taxon>Protomyces</taxon>
    </lineage>
</organism>
<evidence type="ECO:0000256" key="6">
    <source>
        <dbReference type="ARBA" id="ARBA00037226"/>
    </source>
</evidence>
<evidence type="ECO:0000256" key="7">
    <source>
        <dbReference type="ARBA" id="ARBA00068950"/>
    </source>
</evidence>
<dbReference type="EMBL" id="MCFI01000007">
    <property type="protein sequence ID" value="ORY83788.1"/>
    <property type="molecule type" value="Genomic_DNA"/>
</dbReference>
<evidence type="ECO:0000256" key="4">
    <source>
        <dbReference type="ARBA" id="ARBA00023128"/>
    </source>
</evidence>
<dbReference type="Pfam" id="PF00572">
    <property type="entry name" value="Ribosomal_L13"/>
    <property type="match status" value="1"/>
</dbReference>
<dbReference type="RefSeq" id="XP_040726083.1">
    <property type="nucleotide sequence ID" value="XM_040868284.1"/>
</dbReference>
<proteinExistence type="inferred from homology"/>
<keyword evidence="4" id="KW-0496">Mitochondrion</keyword>
<dbReference type="NCBIfam" id="TIGR01066">
    <property type="entry name" value="rplM_bact"/>
    <property type="match status" value="1"/>
</dbReference>
<keyword evidence="9" id="KW-1185">Reference proteome</keyword>
<dbReference type="CDD" id="cd00392">
    <property type="entry name" value="Ribosomal_L13"/>
    <property type="match status" value="1"/>
</dbReference>
<dbReference type="OrthoDB" id="274622at2759"/>
<name>A0A1Y2FIM5_PROLT</name>
<evidence type="ECO:0000256" key="3">
    <source>
        <dbReference type="ARBA" id="ARBA00022980"/>
    </source>
</evidence>
<comment type="subcellular location">
    <subcellularLocation>
        <location evidence="1">Mitochondrion</location>
    </subcellularLocation>
</comment>
<dbReference type="SUPFAM" id="SSF52161">
    <property type="entry name" value="Ribosomal protein L13"/>
    <property type="match status" value="1"/>
</dbReference>
<keyword evidence="3 8" id="KW-0689">Ribosomal protein</keyword>